<dbReference type="EMBL" id="CANHGI010000006">
    <property type="protein sequence ID" value="CAI5456182.1"/>
    <property type="molecule type" value="Genomic_DNA"/>
</dbReference>
<gene>
    <name evidence="2" type="ORF">CAMP_LOCUS18819</name>
</gene>
<feature type="transmembrane region" description="Helical" evidence="1">
    <location>
        <begin position="263"/>
        <end position="281"/>
    </location>
</feature>
<dbReference type="Proteomes" id="UP001152747">
    <property type="component" value="Unassembled WGS sequence"/>
</dbReference>
<feature type="transmembrane region" description="Helical" evidence="1">
    <location>
        <begin position="86"/>
        <end position="105"/>
    </location>
</feature>
<dbReference type="Pfam" id="PF10326">
    <property type="entry name" value="7TM_GPCR_Str"/>
    <property type="match status" value="2"/>
</dbReference>
<dbReference type="PANTHER" id="PTHR22943:SF248">
    <property type="entry name" value="SEVEN TM RECEPTOR"/>
    <property type="match status" value="1"/>
</dbReference>
<accession>A0A9P1J4K3</accession>
<keyword evidence="3" id="KW-1185">Reference proteome</keyword>
<dbReference type="AlphaFoldDB" id="A0A9P1J4K3"/>
<dbReference type="InterPro" id="IPR019428">
    <property type="entry name" value="7TM_GPCR_serpentine_rcpt_Str"/>
</dbReference>
<feature type="transmembrane region" description="Helical" evidence="1">
    <location>
        <begin position="194"/>
        <end position="217"/>
    </location>
</feature>
<evidence type="ECO:0000256" key="1">
    <source>
        <dbReference type="SAM" id="Phobius"/>
    </source>
</evidence>
<feature type="transmembrane region" description="Helical" evidence="1">
    <location>
        <begin position="6"/>
        <end position="29"/>
    </location>
</feature>
<feature type="transmembrane region" description="Helical" evidence="1">
    <location>
        <begin position="238"/>
        <end position="257"/>
    </location>
</feature>
<keyword evidence="1" id="KW-0812">Transmembrane</keyword>
<evidence type="ECO:0000313" key="2">
    <source>
        <dbReference type="EMBL" id="CAI5456182.1"/>
    </source>
</evidence>
<proteinExistence type="predicted"/>
<evidence type="ECO:0000313" key="3">
    <source>
        <dbReference type="Proteomes" id="UP001152747"/>
    </source>
</evidence>
<feature type="transmembrane region" description="Helical" evidence="1">
    <location>
        <begin position="293"/>
        <end position="314"/>
    </location>
</feature>
<comment type="caution">
    <text evidence="2">The sequence shown here is derived from an EMBL/GenBank/DDBJ whole genome shotgun (WGS) entry which is preliminary data.</text>
</comment>
<sequence>MIAGDIGEYQLLCRIIAIVLNVPLIVIINNRLLKSLGNYRYFLVYGCSIHVCFSIVGIIVKTNVRCLKSDFIIYPGANYLSEEQNMFLLVLHLGFYAILLFLEPIRFIHRYSVVNFKVREIFDKTTVLYMAIFLPFTGSILFCWILSSYFINSETNPLYILSNDLKIQTAALIGLSFRENWDCRSTKTMKCIVLLYLIQTTLFSTNFILAFKCYGTLQKIPRLSRKTLNLQFRILRGLLIQLALPFICVHIPLTTMAGDISEYQLFCRIIAIVLNIPLIVITNNGLLRTLGNYRYFLAYGCSIHVCFSIVGIFVRTRHFIEEFAVFKI</sequence>
<reference evidence="2" key="1">
    <citation type="submission" date="2022-11" db="EMBL/GenBank/DDBJ databases">
        <authorList>
            <person name="Kikuchi T."/>
        </authorList>
    </citation>
    <scope>NUCLEOTIDE SEQUENCE</scope>
    <source>
        <strain evidence="2">PS1010</strain>
    </source>
</reference>
<protein>
    <recommendedName>
        <fullName evidence="4">G-protein coupled receptors family 1 profile domain-containing protein</fullName>
    </recommendedName>
</protein>
<keyword evidence="1" id="KW-1133">Transmembrane helix</keyword>
<name>A0A9P1J4K3_9PELO</name>
<feature type="transmembrane region" description="Helical" evidence="1">
    <location>
        <begin position="126"/>
        <end position="151"/>
    </location>
</feature>
<feature type="transmembrane region" description="Helical" evidence="1">
    <location>
        <begin position="41"/>
        <end position="60"/>
    </location>
</feature>
<evidence type="ECO:0008006" key="4">
    <source>
        <dbReference type="Google" id="ProtNLM"/>
    </source>
</evidence>
<dbReference type="PANTHER" id="PTHR22943">
    <property type="entry name" value="7-TRANSMEMBRANE DOMAIN RECEPTOR C.ELEGANS"/>
    <property type="match status" value="1"/>
</dbReference>
<organism evidence="2 3">
    <name type="scientific">Caenorhabditis angaria</name>
    <dbReference type="NCBI Taxonomy" id="860376"/>
    <lineage>
        <taxon>Eukaryota</taxon>
        <taxon>Metazoa</taxon>
        <taxon>Ecdysozoa</taxon>
        <taxon>Nematoda</taxon>
        <taxon>Chromadorea</taxon>
        <taxon>Rhabditida</taxon>
        <taxon>Rhabditina</taxon>
        <taxon>Rhabditomorpha</taxon>
        <taxon>Rhabditoidea</taxon>
        <taxon>Rhabditidae</taxon>
        <taxon>Peloderinae</taxon>
        <taxon>Caenorhabditis</taxon>
    </lineage>
</organism>
<keyword evidence="1" id="KW-0472">Membrane</keyword>